<dbReference type="Proteomes" id="UP000245678">
    <property type="component" value="Unassembled WGS sequence"/>
</dbReference>
<dbReference type="SUPFAM" id="SSF46894">
    <property type="entry name" value="C-terminal effector domain of the bipartite response regulators"/>
    <property type="match status" value="1"/>
</dbReference>
<sequence>MHILVVEDEPKVASFLLKGLRESQYHASLAVDVFAAKQALQADDYNVIIIDVLLPDGNGMDLCRYIRKQDLFTPILMLTALNSIDNKVTGLQAGADDYLVKPFHFNELLARIEALLRRTARMQTQPQPGVLTFADLKLNTGSKVAERAGTEIILTAKEYALLELFMQHPNKTLSRDYIAERVWGIDFDTKTNFIDVYVNYLRKKIEKGFEGKLIHTNIGMGYILKERAC</sequence>
<protein>
    <submittedName>
        <fullName evidence="10">DNA-binding response OmpR family regulator</fullName>
    </submittedName>
</protein>
<dbReference type="Pfam" id="PF00486">
    <property type="entry name" value="Trans_reg_C"/>
    <property type="match status" value="1"/>
</dbReference>
<dbReference type="GO" id="GO:0006355">
    <property type="term" value="P:regulation of DNA-templated transcription"/>
    <property type="evidence" value="ECO:0007669"/>
    <property type="project" value="InterPro"/>
</dbReference>
<evidence type="ECO:0000259" key="9">
    <source>
        <dbReference type="PROSITE" id="PS51755"/>
    </source>
</evidence>
<keyword evidence="1 6" id="KW-0597">Phosphoprotein</keyword>
<dbReference type="InterPro" id="IPR001789">
    <property type="entry name" value="Sig_transdc_resp-reg_receiver"/>
</dbReference>
<keyword evidence="2" id="KW-0902">Two-component regulatory system</keyword>
<dbReference type="SUPFAM" id="SSF52172">
    <property type="entry name" value="CheY-like"/>
    <property type="match status" value="1"/>
</dbReference>
<evidence type="ECO:0000256" key="1">
    <source>
        <dbReference type="ARBA" id="ARBA00022553"/>
    </source>
</evidence>
<keyword evidence="11" id="KW-1185">Reference proteome</keyword>
<evidence type="ECO:0000256" key="4">
    <source>
        <dbReference type="ARBA" id="ARBA00023125"/>
    </source>
</evidence>
<evidence type="ECO:0000256" key="7">
    <source>
        <dbReference type="PROSITE-ProRule" id="PRU01091"/>
    </source>
</evidence>
<evidence type="ECO:0000259" key="8">
    <source>
        <dbReference type="PROSITE" id="PS50110"/>
    </source>
</evidence>
<gene>
    <name evidence="10" type="ORF">LX99_01649</name>
</gene>
<evidence type="ECO:0000313" key="10">
    <source>
        <dbReference type="EMBL" id="PWK79193.1"/>
    </source>
</evidence>
<comment type="caution">
    <text evidence="10">The sequence shown here is derived from an EMBL/GenBank/DDBJ whole genome shotgun (WGS) entry which is preliminary data.</text>
</comment>
<keyword evidence="4 7" id="KW-0238">DNA-binding</keyword>
<evidence type="ECO:0000313" key="11">
    <source>
        <dbReference type="Proteomes" id="UP000245678"/>
    </source>
</evidence>
<reference evidence="10 11" key="1">
    <citation type="submission" date="2018-05" db="EMBL/GenBank/DDBJ databases">
        <title>Genomic Encyclopedia of Archaeal and Bacterial Type Strains, Phase II (KMG-II): from individual species to whole genera.</title>
        <authorList>
            <person name="Goeker M."/>
        </authorList>
    </citation>
    <scope>NUCLEOTIDE SEQUENCE [LARGE SCALE GENOMIC DNA]</scope>
    <source>
        <strain evidence="10 11">DSM 19975</strain>
    </source>
</reference>
<evidence type="ECO:0000256" key="2">
    <source>
        <dbReference type="ARBA" id="ARBA00023012"/>
    </source>
</evidence>
<dbReference type="EMBL" id="QGHA01000002">
    <property type="protein sequence ID" value="PWK79193.1"/>
    <property type="molecule type" value="Genomic_DNA"/>
</dbReference>
<organism evidence="10 11">
    <name type="scientific">Mucilaginibacter oryzae</name>
    <dbReference type="NCBI Taxonomy" id="468058"/>
    <lineage>
        <taxon>Bacteria</taxon>
        <taxon>Pseudomonadati</taxon>
        <taxon>Bacteroidota</taxon>
        <taxon>Sphingobacteriia</taxon>
        <taxon>Sphingobacteriales</taxon>
        <taxon>Sphingobacteriaceae</taxon>
        <taxon>Mucilaginibacter</taxon>
    </lineage>
</organism>
<dbReference type="GO" id="GO:0032993">
    <property type="term" value="C:protein-DNA complex"/>
    <property type="evidence" value="ECO:0007669"/>
    <property type="project" value="TreeGrafter"/>
</dbReference>
<dbReference type="InterPro" id="IPR039420">
    <property type="entry name" value="WalR-like"/>
</dbReference>
<dbReference type="PROSITE" id="PS50110">
    <property type="entry name" value="RESPONSE_REGULATORY"/>
    <property type="match status" value="1"/>
</dbReference>
<evidence type="ECO:0000256" key="5">
    <source>
        <dbReference type="ARBA" id="ARBA00023163"/>
    </source>
</evidence>
<dbReference type="InterPro" id="IPR011006">
    <property type="entry name" value="CheY-like_superfamily"/>
</dbReference>
<evidence type="ECO:0000256" key="6">
    <source>
        <dbReference type="PROSITE-ProRule" id="PRU00169"/>
    </source>
</evidence>
<feature type="domain" description="Response regulatory" evidence="8">
    <location>
        <begin position="2"/>
        <end position="116"/>
    </location>
</feature>
<dbReference type="SMART" id="SM00448">
    <property type="entry name" value="REC"/>
    <property type="match status" value="1"/>
</dbReference>
<dbReference type="Pfam" id="PF00072">
    <property type="entry name" value="Response_reg"/>
    <property type="match status" value="1"/>
</dbReference>
<dbReference type="InterPro" id="IPR036388">
    <property type="entry name" value="WH-like_DNA-bd_sf"/>
</dbReference>
<keyword evidence="5" id="KW-0804">Transcription</keyword>
<dbReference type="FunFam" id="1.10.10.10:FF:000005">
    <property type="entry name" value="Two-component system response regulator"/>
    <property type="match status" value="1"/>
</dbReference>
<proteinExistence type="predicted"/>
<keyword evidence="3" id="KW-0805">Transcription regulation</keyword>
<dbReference type="PROSITE" id="PS51755">
    <property type="entry name" value="OMPR_PHOB"/>
    <property type="match status" value="1"/>
</dbReference>
<dbReference type="PANTHER" id="PTHR48111:SF22">
    <property type="entry name" value="REGULATOR OF RPOS"/>
    <property type="match status" value="1"/>
</dbReference>
<dbReference type="GO" id="GO:0005829">
    <property type="term" value="C:cytosol"/>
    <property type="evidence" value="ECO:0007669"/>
    <property type="project" value="TreeGrafter"/>
</dbReference>
<name>A0A316HG93_9SPHI</name>
<dbReference type="Gene3D" id="6.10.250.690">
    <property type="match status" value="1"/>
</dbReference>
<dbReference type="GO" id="GO:0000156">
    <property type="term" value="F:phosphorelay response regulator activity"/>
    <property type="evidence" value="ECO:0007669"/>
    <property type="project" value="TreeGrafter"/>
</dbReference>
<dbReference type="Gene3D" id="1.10.10.10">
    <property type="entry name" value="Winged helix-like DNA-binding domain superfamily/Winged helix DNA-binding domain"/>
    <property type="match status" value="1"/>
</dbReference>
<evidence type="ECO:0000256" key="3">
    <source>
        <dbReference type="ARBA" id="ARBA00023015"/>
    </source>
</evidence>
<accession>A0A316HG93</accession>
<feature type="domain" description="OmpR/PhoB-type" evidence="9">
    <location>
        <begin position="128"/>
        <end position="226"/>
    </location>
</feature>
<dbReference type="InterPro" id="IPR016032">
    <property type="entry name" value="Sig_transdc_resp-reg_C-effctor"/>
</dbReference>
<feature type="modified residue" description="4-aspartylphosphate" evidence="6">
    <location>
        <position position="51"/>
    </location>
</feature>
<dbReference type="InterPro" id="IPR001867">
    <property type="entry name" value="OmpR/PhoB-type_DNA-bd"/>
</dbReference>
<dbReference type="CDD" id="cd00383">
    <property type="entry name" value="trans_reg_C"/>
    <property type="match status" value="1"/>
</dbReference>
<dbReference type="Gene3D" id="3.40.50.2300">
    <property type="match status" value="1"/>
</dbReference>
<dbReference type="AlphaFoldDB" id="A0A316HG93"/>
<dbReference type="GO" id="GO:0000976">
    <property type="term" value="F:transcription cis-regulatory region binding"/>
    <property type="evidence" value="ECO:0007669"/>
    <property type="project" value="TreeGrafter"/>
</dbReference>
<dbReference type="PANTHER" id="PTHR48111">
    <property type="entry name" value="REGULATOR OF RPOS"/>
    <property type="match status" value="1"/>
</dbReference>
<dbReference type="RefSeq" id="WP_109607399.1">
    <property type="nucleotide sequence ID" value="NZ_QGHA01000002.1"/>
</dbReference>
<feature type="DNA-binding region" description="OmpR/PhoB-type" evidence="7">
    <location>
        <begin position="128"/>
        <end position="226"/>
    </location>
</feature>
<dbReference type="SMART" id="SM00862">
    <property type="entry name" value="Trans_reg_C"/>
    <property type="match status" value="1"/>
</dbReference>